<feature type="repeat" description="WD" evidence="3">
    <location>
        <begin position="1196"/>
        <end position="1237"/>
    </location>
</feature>
<evidence type="ECO:0000313" key="6">
    <source>
        <dbReference type="Proteomes" id="UP000667802"/>
    </source>
</evidence>
<dbReference type="PANTHER" id="PTHR19848">
    <property type="entry name" value="WD40 REPEAT PROTEIN"/>
    <property type="match status" value="1"/>
</dbReference>
<feature type="repeat" description="WD" evidence="3">
    <location>
        <begin position="1238"/>
        <end position="1279"/>
    </location>
</feature>
<dbReference type="PROSITE" id="PS00678">
    <property type="entry name" value="WD_REPEATS_1"/>
    <property type="match status" value="13"/>
</dbReference>
<feature type="repeat" description="WD" evidence="3">
    <location>
        <begin position="902"/>
        <end position="943"/>
    </location>
</feature>
<feature type="repeat" description="WD" evidence="3">
    <location>
        <begin position="1112"/>
        <end position="1153"/>
    </location>
</feature>
<dbReference type="SUPFAM" id="SSF52540">
    <property type="entry name" value="P-loop containing nucleoside triphosphate hydrolases"/>
    <property type="match status" value="1"/>
</dbReference>
<dbReference type="SUPFAM" id="SSF50998">
    <property type="entry name" value="Quinoprotein alcohol dehydrogenase-like"/>
    <property type="match status" value="3"/>
</dbReference>
<keyword evidence="1 3" id="KW-0853">WD repeat</keyword>
<dbReference type="SUPFAM" id="SSF141571">
    <property type="entry name" value="Pentapeptide repeat-like"/>
    <property type="match status" value="1"/>
</dbReference>
<feature type="repeat" description="WD" evidence="3">
    <location>
        <begin position="1406"/>
        <end position="1447"/>
    </location>
</feature>
<feature type="repeat" description="WD" evidence="3">
    <location>
        <begin position="1280"/>
        <end position="1321"/>
    </location>
</feature>
<dbReference type="InterPro" id="IPR007111">
    <property type="entry name" value="NACHT_NTPase"/>
</dbReference>
<feature type="repeat" description="WD" evidence="3">
    <location>
        <begin position="1154"/>
        <end position="1195"/>
    </location>
</feature>
<dbReference type="PROSITE" id="PS50837">
    <property type="entry name" value="NACHT"/>
    <property type="match status" value="1"/>
</dbReference>
<dbReference type="InterPro" id="IPR001680">
    <property type="entry name" value="WD40_rpt"/>
</dbReference>
<evidence type="ECO:0000256" key="2">
    <source>
        <dbReference type="ARBA" id="ARBA00022737"/>
    </source>
</evidence>
<gene>
    <name evidence="5" type="ORF">G7B40_012785</name>
</gene>
<feature type="repeat" description="WD" evidence="3">
    <location>
        <begin position="1028"/>
        <end position="1069"/>
    </location>
</feature>
<reference evidence="6" key="1">
    <citation type="journal article" date="2021" name="Science">
        <title>Hunting the eagle killer: A cyanobacterial neurotoxin causes vacuolar myelinopathy.</title>
        <authorList>
            <person name="Breinlinger S."/>
            <person name="Phillips T.J."/>
            <person name="Haram B.N."/>
            <person name="Mares J."/>
            <person name="Martinez Yerena J.A."/>
            <person name="Hrouzek P."/>
            <person name="Sobotka R."/>
            <person name="Henderson W.M."/>
            <person name="Schmieder P."/>
            <person name="Williams S.M."/>
            <person name="Lauderdale J.D."/>
            <person name="Wilde H.D."/>
            <person name="Gerrin W."/>
            <person name="Kust A."/>
            <person name="Washington J.W."/>
            <person name="Wagner C."/>
            <person name="Geier B."/>
            <person name="Liebeke M."/>
            <person name="Enke H."/>
            <person name="Niedermeyer T.H.J."/>
            <person name="Wilde S.B."/>
        </authorList>
    </citation>
    <scope>NUCLEOTIDE SEQUENCE [LARGE SCALE GENOMIC DNA]</scope>
    <source>
        <strain evidence="6">Thurmond2011</strain>
    </source>
</reference>
<dbReference type="InterPro" id="IPR054610">
    <property type="entry name" value="NNH"/>
</dbReference>
<feature type="repeat" description="WD" evidence="3">
    <location>
        <begin position="860"/>
        <end position="901"/>
    </location>
</feature>
<dbReference type="InterPro" id="IPR019775">
    <property type="entry name" value="WD40_repeat_CS"/>
</dbReference>
<evidence type="ECO:0000256" key="3">
    <source>
        <dbReference type="PROSITE-ProRule" id="PRU00221"/>
    </source>
</evidence>
<accession>A0AAP5I8B4</accession>
<dbReference type="InterPro" id="IPR015943">
    <property type="entry name" value="WD40/YVTN_repeat-like_dom_sf"/>
</dbReference>
<keyword evidence="6" id="KW-1185">Reference proteome</keyword>
<dbReference type="RefSeq" id="WP_310833810.1">
    <property type="nucleotide sequence ID" value="NZ_JAALHA020000005.1"/>
</dbReference>
<feature type="repeat" description="WD" evidence="3">
    <location>
        <begin position="986"/>
        <end position="1027"/>
    </location>
</feature>
<dbReference type="CDD" id="cd00200">
    <property type="entry name" value="WD40"/>
    <property type="match status" value="2"/>
</dbReference>
<dbReference type="SMART" id="SM00320">
    <property type="entry name" value="WD40"/>
    <property type="match status" value="14"/>
</dbReference>
<dbReference type="Gene3D" id="2.160.20.80">
    <property type="entry name" value="E3 ubiquitin-protein ligase SopA"/>
    <property type="match status" value="1"/>
</dbReference>
<dbReference type="PROSITE" id="PS50082">
    <property type="entry name" value="WD_REPEATS_2"/>
    <property type="match status" value="14"/>
</dbReference>
<comment type="caution">
    <text evidence="5">The sequence shown here is derived from an EMBL/GenBank/DDBJ whole genome shotgun (WGS) entry which is preliminary data.</text>
</comment>
<proteinExistence type="predicted"/>
<feature type="repeat" description="WD" evidence="3">
    <location>
        <begin position="944"/>
        <end position="985"/>
    </location>
</feature>
<dbReference type="PANTHER" id="PTHR19848:SF8">
    <property type="entry name" value="F-BOX AND WD REPEAT DOMAIN CONTAINING 7"/>
    <property type="match status" value="1"/>
</dbReference>
<feature type="repeat" description="WD" evidence="3">
    <location>
        <begin position="1322"/>
        <end position="1363"/>
    </location>
</feature>
<keyword evidence="2" id="KW-0677">Repeat</keyword>
<dbReference type="InterPro" id="IPR054557">
    <property type="entry name" value="NA-iREase1_dom"/>
</dbReference>
<dbReference type="PROSITE" id="PS50294">
    <property type="entry name" value="WD_REPEATS_REGION"/>
    <property type="match status" value="13"/>
</dbReference>
<name>A0AAP5I8B4_9CYAN</name>
<dbReference type="InterPro" id="IPR027417">
    <property type="entry name" value="P-loop_NTPase"/>
</dbReference>
<dbReference type="Gene3D" id="3.40.50.300">
    <property type="entry name" value="P-loop containing nucleotide triphosphate hydrolases"/>
    <property type="match status" value="1"/>
</dbReference>
<dbReference type="Gene3D" id="2.130.10.10">
    <property type="entry name" value="YVTN repeat-like/Quinoprotein amine dehydrogenase"/>
    <property type="match status" value="6"/>
</dbReference>
<dbReference type="Pfam" id="PF22722">
    <property type="entry name" value="NA-iREase1"/>
    <property type="match status" value="1"/>
</dbReference>
<dbReference type="InterPro" id="IPR001646">
    <property type="entry name" value="5peptide_repeat"/>
</dbReference>
<feature type="repeat" description="WD" evidence="3">
    <location>
        <begin position="1070"/>
        <end position="1111"/>
    </location>
</feature>
<organism evidence="5 6">
    <name type="scientific">Aetokthonos hydrillicola Thurmond2011</name>
    <dbReference type="NCBI Taxonomy" id="2712845"/>
    <lineage>
        <taxon>Bacteria</taxon>
        <taxon>Bacillati</taxon>
        <taxon>Cyanobacteriota</taxon>
        <taxon>Cyanophyceae</taxon>
        <taxon>Nostocales</taxon>
        <taxon>Hapalosiphonaceae</taxon>
        <taxon>Aetokthonos</taxon>
    </lineage>
</organism>
<sequence>MLLPNLESIISAITGFTSPIIKDKLQRSEIVVQLLKQFKLDPEHPPADFSGVYVYALVEYGLGKPQPILELFRAEQIKEAFRKAFDSNKPSIVLSEVDTFIEGYATGDEIKTLGLDVKREIGLFYVTFLEIAKLSRTPAEVLTNQAIASLHKKIATLNEQLEKLPTLEGISTEIARLASQTSQALPEGSSHEKQCRAIKLAQKMRGWFETLGYRFEKHEVWEEEYFEWIVNIQGRRGYDRILVRGIEGEAGVKDVSALREQTQMQRTDEGWLVSARRISRAAREQVNQDDYSKVFCYTFDELIDQDADFSNYLDWLETEVKRRGIDTKYVPLACTKEEIDPVTKRRIAVSRYEEEDGWIDGYIDRWLDDPAKEHISVLGEFGTGKTWFVFHYAWNALQSYRDAQKRGVERPRLPLVITLRDYAKALNVENVLAGFFFTQHNIRLNSDVFDRLNRMGKLLLIFDGFDEMAAKVDRQQMINNFWELAKVVVPGAKVILTCRTEHFPEAKEGRALLNAELRASTANLTGETPQFEVLELEKFNDDQIRQVLSLQAQPTTVEQVISNPYLLDLARRPVMTELILEALPDIEIGKPIDMSRVYLYAVRHKMDRDIKAERTFTSLADKLYFLCELSWEMLSTDQMSLNYRLFPERIRRLFGSVVQEEKDLDHWHFDLMGQTMLIRNADGDYTPAHRSLLEFFVAYKFAAELGVLAEDFTELAREESCLDKSVEPVEYTWSSYFAPQLDEHGHRVSVAPLRRFTSEPLEKLKETFGRSLLTKAVMDLLLLMLDNHPSLLRIIEQTKGKPEVMVDYVGGNAATLLVKVDQAVLEAKDLSGAVIKGANFSNASLRRVNFAMANLAHSVFTKTLGSIWSVVFSPDGKLFATGDSVGVIRLWEAASGRELVTFKGHTGWVNSVAFSPDGARLASGSADSSVRLWDIHSGECRNIFQEHTDWVNSVAFSPDGARLASGSADSLVRLWNIDSGECRNIFQGHTGWVRSVTFSPDGVTLASGGDDSSVRLWDIRSGECCNIFQGHTGWVRSVAFSPDGARLASGGDDSSVRLWDIHSGECCNIFQGHTGWVNSVAFSPDGARLVSGGADSSLRLWDINSGQCYNILQGHTSLVRSATFSPDGVNLASGGEDFSVRLWDIHSGECCKIFQGYTSWVSSIAFSPDGATLASGGEDFSVRLWDIHSGECCKIFQGHTSLINSVAFSPDGATLASGGADSWVRLWDIRSGECRSILQGYTSLARSVAFSPDGATLASGSEDCSARLWDIKSGECSSIFQGHTSLVRSVAFSPDGATLASGSGDSSVRLWDVHTGECLKILQGHTSVVNSVAFSPDGVTLASASADFSVRLWDINSGECRNILEGHISLVRSVAFSPDGQTLASGSGDSSVRLWDINNGKCRNILQGHTSWVSSVAFSPDGQTLASSSSDQTLKLWDVKTGQCLKTLITERPYEGMNITGVIGLTETEKTTLKALGAVEELTT</sequence>
<dbReference type="InterPro" id="IPR020472">
    <property type="entry name" value="WD40_PAC1"/>
</dbReference>
<dbReference type="PRINTS" id="PR00320">
    <property type="entry name" value="GPROTEINBRPT"/>
</dbReference>
<dbReference type="Pfam" id="PF05729">
    <property type="entry name" value="NACHT"/>
    <property type="match status" value="1"/>
</dbReference>
<dbReference type="Proteomes" id="UP000667802">
    <property type="component" value="Unassembled WGS sequence"/>
</dbReference>
<dbReference type="InterPro" id="IPR011047">
    <property type="entry name" value="Quinoprotein_ADH-like_sf"/>
</dbReference>
<feature type="domain" description="NACHT" evidence="4">
    <location>
        <begin position="373"/>
        <end position="500"/>
    </location>
</feature>
<dbReference type="Pfam" id="PF22736">
    <property type="entry name" value="NNH5"/>
    <property type="match status" value="1"/>
</dbReference>
<evidence type="ECO:0000256" key="1">
    <source>
        <dbReference type="ARBA" id="ARBA00022574"/>
    </source>
</evidence>
<protein>
    <submittedName>
        <fullName evidence="5">NACHT domain-containing protein</fullName>
    </submittedName>
</protein>
<feature type="repeat" description="WD" evidence="3">
    <location>
        <begin position="1364"/>
        <end position="1405"/>
    </location>
</feature>
<dbReference type="EMBL" id="JAALHA020000005">
    <property type="protein sequence ID" value="MDR9895437.1"/>
    <property type="molecule type" value="Genomic_DNA"/>
</dbReference>
<dbReference type="Pfam" id="PF00805">
    <property type="entry name" value="Pentapeptide"/>
    <property type="match status" value="1"/>
</dbReference>
<evidence type="ECO:0000313" key="5">
    <source>
        <dbReference type="EMBL" id="MDR9895437.1"/>
    </source>
</evidence>
<dbReference type="Pfam" id="PF00400">
    <property type="entry name" value="WD40"/>
    <property type="match status" value="14"/>
</dbReference>
<evidence type="ECO:0000259" key="4">
    <source>
        <dbReference type="PROSITE" id="PS50837"/>
    </source>
</evidence>